<evidence type="ECO:0000256" key="2">
    <source>
        <dbReference type="ARBA" id="ARBA00007581"/>
    </source>
</evidence>
<dbReference type="EC" id="1.13.11.29" evidence="7"/>
<evidence type="ECO:0000256" key="3">
    <source>
        <dbReference type="ARBA" id="ARBA00022723"/>
    </source>
</evidence>
<dbReference type="PANTHER" id="PTHR30096">
    <property type="entry name" value="4,5-DOPA DIOXYGENASE EXTRADIOL-LIKE PROTEIN"/>
    <property type="match status" value="1"/>
</dbReference>
<sequence length="260" mass="30001">MEGQAKRMPILFIGHGSPMNAIETNEFTKNWTEIAKRIPRPEAILAISAHWFTDGTRIQDDEYPKVIYDMYGFPDELYRMEYKPSGAPALAHLTKDLIHEEVQIDNSWGIDHGAWSVLCHMYPEANIPLYQLSVDQSAEAQTHFELGKQIRSLREQGVLIIASGNVVHNLSKINWNMQGGYAWAEEFDEYIKQKIIKRQYEDVIHYKMAGKCSELAFYTPEHFYPLLYILGASDEKDKLSIYNDDCIMGSLSMTCYLFEQ</sequence>
<organism evidence="7 8">
    <name type="scientific">Clostridium aminobutyricum</name>
    <dbReference type="NCBI Taxonomy" id="33953"/>
    <lineage>
        <taxon>Bacteria</taxon>
        <taxon>Bacillati</taxon>
        <taxon>Bacillota</taxon>
        <taxon>Clostridia</taxon>
        <taxon>Eubacteriales</taxon>
        <taxon>Clostridiaceae</taxon>
        <taxon>Clostridium</taxon>
    </lineage>
</organism>
<comment type="cofactor">
    <cofactor evidence="1">
        <name>Zn(2+)</name>
        <dbReference type="ChEBI" id="CHEBI:29105"/>
    </cofactor>
</comment>
<evidence type="ECO:0000256" key="1">
    <source>
        <dbReference type="ARBA" id="ARBA00001947"/>
    </source>
</evidence>
<keyword evidence="4" id="KW-0862">Zinc</keyword>
<dbReference type="PIRSF" id="PIRSF006157">
    <property type="entry name" value="Doxgns_DODA"/>
    <property type="match status" value="1"/>
</dbReference>
<protein>
    <submittedName>
        <fullName evidence="7">4,5-DOPA dioxygenase extradiol</fullName>
        <ecNumber evidence="7">1.13.11.29</ecNumber>
    </submittedName>
</protein>
<dbReference type="Pfam" id="PF02900">
    <property type="entry name" value="LigB"/>
    <property type="match status" value="1"/>
</dbReference>
<comment type="caution">
    <text evidence="7">The sequence shown here is derived from an EMBL/GenBank/DDBJ whole genome shotgun (WGS) entry which is preliminary data.</text>
</comment>
<dbReference type="AlphaFoldDB" id="A0A939IGD6"/>
<dbReference type="EMBL" id="JAFJZZ010000001">
    <property type="protein sequence ID" value="MBN7771762.1"/>
    <property type="molecule type" value="Genomic_DNA"/>
</dbReference>
<keyword evidence="3" id="KW-0479">Metal-binding</keyword>
<dbReference type="Gene3D" id="3.40.830.10">
    <property type="entry name" value="LigB-like"/>
    <property type="match status" value="1"/>
</dbReference>
<reference evidence="7" key="1">
    <citation type="submission" date="2021-02" db="EMBL/GenBank/DDBJ databases">
        <title>Abyssanaerobacter marinus gen.nov., sp., nov, anaerobic bacterium isolated from the Onnuri vent field of Indian Ocean and suggestion of Mogibacteriaceae fam. nov., and proposal of reclassification of ambiguous this family's genus member.</title>
        <authorList>
            <person name="Kim Y.J."/>
            <person name="Yang J.-A."/>
        </authorList>
    </citation>
    <scope>NUCLEOTIDE SEQUENCE</scope>
    <source>
        <strain evidence="7">DSM 2634</strain>
    </source>
</reference>
<keyword evidence="5 7" id="KW-0560">Oxidoreductase</keyword>
<dbReference type="GO" id="GO:0050297">
    <property type="term" value="F:stizolobate synthase activity"/>
    <property type="evidence" value="ECO:0007669"/>
    <property type="project" value="UniProtKB-EC"/>
</dbReference>
<dbReference type="InterPro" id="IPR014436">
    <property type="entry name" value="Extradiol_dOase_DODA"/>
</dbReference>
<gene>
    <name evidence="7" type="primary">ygiD</name>
    <name evidence="7" type="ORF">JYB65_00100</name>
</gene>
<dbReference type="CDD" id="cd07363">
    <property type="entry name" value="45_DOPA_Dioxygenase"/>
    <property type="match status" value="1"/>
</dbReference>
<keyword evidence="7" id="KW-0223">Dioxygenase</keyword>
<name>A0A939IGD6_CLOAM</name>
<dbReference type="NCBIfam" id="NF007914">
    <property type="entry name" value="PRK10628.1"/>
    <property type="match status" value="1"/>
</dbReference>
<evidence type="ECO:0000256" key="5">
    <source>
        <dbReference type="ARBA" id="ARBA00023002"/>
    </source>
</evidence>
<feature type="domain" description="Extradiol ring-cleavage dioxygenase class III enzyme subunit B" evidence="6">
    <location>
        <begin position="23"/>
        <end position="236"/>
    </location>
</feature>
<dbReference type="SUPFAM" id="SSF53213">
    <property type="entry name" value="LigB-like"/>
    <property type="match status" value="1"/>
</dbReference>
<dbReference type="Proteomes" id="UP000664545">
    <property type="component" value="Unassembled WGS sequence"/>
</dbReference>
<evidence type="ECO:0000256" key="4">
    <source>
        <dbReference type="ARBA" id="ARBA00022833"/>
    </source>
</evidence>
<dbReference type="PANTHER" id="PTHR30096:SF0">
    <property type="entry name" value="4,5-DOPA DIOXYGENASE EXTRADIOL-LIKE PROTEIN"/>
    <property type="match status" value="1"/>
</dbReference>
<evidence type="ECO:0000259" key="6">
    <source>
        <dbReference type="Pfam" id="PF02900"/>
    </source>
</evidence>
<evidence type="ECO:0000313" key="8">
    <source>
        <dbReference type="Proteomes" id="UP000664545"/>
    </source>
</evidence>
<dbReference type="GO" id="GO:0008198">
    <property type="term" value="F:ferrous iron binding"/>
    <property type="evidence" value="ECO:0007669"/>
    <property type="project" value="InterPro"/>
</dbReference>
<dbReference type="RefSeq" id="WP_206580559.1">
    <property type="nucleotide sequence ID" value="NZ_JAFJZZ010000001.1"/>
</dbReference>
<evidence type="ECO:0000313" key="7">
    <source>
        <dbReference type="EMBL" id="MBN7771762.1"/>
    </source>
</evidence>
<comment type="similarity">
    <text evidence="2">Belongs to the DODA-type extradiol aromatic ring-opening dioxygenase family.</text>
</comment>
<proteinExistence type="inferred from homology"/>
<dbReference type="InterPro" id="IPR004183">
    <property type="entry name" value="Xdiol_dOase_suB"/>
</dbReference>
<keyword evidence="8" id="KW-1185">Reference proteome</keyword>
<accession>A0A939IGD6</accession>
<dbReference type="GO" id="GO:0008270">
    <property type="term" value="F:zinc ion binding"/>
    <property type="evidence" value="ECO:0007669"/>
    <property type="project" value="InterPro"/>
</dbReference>